<name>A0A1E5LEQ1_9BACI</name>
<dbReference type="EMBL" id="MJEH01000025">
    <property type="protein sequence ID" value="OEH92555.1"/>
    <property type="molecule type" value="Genomic_DNA"/>
</dbReference>
<evidence type="ECO:0000256" key="1">
    <source>
        <dbReference type="SAM" id="MobiDB-lite"/>
    </source>
</evidence>
<dbReference type="AlphaFoldDB" id="A0A1E5LEQ1"/>
<organism evidence="3 4">
    <name type="scientific">Bacillus solimangrovi</name>
    <dbReference type="NCBI Taxonomy" id="1305675"/>
    <lineage>
        <taxon>Bacteria</taxon>
        <taxon>Bacillati</taxon>
        <taxon>Bacillota</taxon>
        <taxon>Bacilli</taxon>
        <taxon>Bacillales</taxon>
        <taxon>Bacillaceae</taxon>
        <taxon>Bacillus</taxon>
    </lineage>
</organism>
<evidence type="ECO:0000256" key="2">
    <source>
        <dbReference type="SAM" id="SignalP"/>
    </source>
</evidence>
<proteinExistence type="predicted"/>
<feature type="signal peptide" evidence="2">
    <location>
        <begin position="1"/>
        <end position="19"/>
    </location>
</feature>
<evidence type="ECO:0000313" key="3">
    <source>
        <dbReference type="EMBL" id="OEH92555.1"/>
    </source>
</evidence>
<evidence type="ECO:0008006" key="5">
    <source>
        <dbReference type="Google" id="ProtNLM"/>
    </source>
</evidence>
<dbReference type="OrthoDB" id="2817982at2"/>
<keyword evidence="2" id="KW-0732">Signal</keyword>
<feature type="compositionally biased region" description="Low complexity" evidence="1">
    <location>
        <begin position="28"/>
        <end position="43"/>
    </location>
</feature>
<sequence length="190" mass="21223">MIKITQFTFFLIFSFVILAGCNNNEQVVEEPTTAPEEAPVEQPEQAHEEMTSESSVSIDTFSEGSLDHLGVQIGSAKEEIMEEFGQPIEETMYDGAELLVYDNIAFSLSQVDSTLIAVTLITNKISLFGVHVEQPLNEVKEILGEPTYEGLNDITGEWLLHYSVGENEVYIEAKNNNSDVSLIRFIARNR</sequence>
<dbReference type="RefSeq" id="WP_069717409.1">
    <property type="nucleotide sequence ID" value="NZ_MJEH01000025.1"/>
</dbReference>
<keyword evidence="4" id="KW-1185">Reference proteome</keyword>
<protein>
    <recommendedName>
        <fullName evidence="5">DUF4309 domain-containing protein</fullName>
    </recommendedName>
</protein>
<dbReference type="PROSITE" id="PS51257">
    <property type="entry name" value="PROKAR_LIPOPROTEIN"/>
    <property type="match status" value="1"/>
</dbReference>
<feature type="region of interest" description="Disordered" evidence="1">
    <location>
        <begin position="28"/>
        <end position="57"/>
    </location>
</feature>
<feature type="chain" id="PRO_5038773226" description="DUF4309 domain-containing protein" evidence="2">
    <location>
        <begin position="20"/>
        <end position="190"/>
    </location>
</feature>
<evidence type="ECO:0000313" key="4">
    <source>
        <dbReference type="Proteomes" id="UP000095209"/>
    </source>
</evidence>
<comment type="caution">
    <text evidence="3">The sequence shown here is derived from an EMBL/GenBank/DDBJ whole genome shotgun (WGS) entry which is preliminary data.</text>
</comment>
<gene>
    <name evidence="3" type="ORF">BFG57_15190</name>
</gene>
<dbReference type="STRING" id="1305675.BFG57_15190"/>
<accession>A0A1E5LEQ1</accession>
<reference evidence="3 4" key="1">
    <citation type="submission" date="2016-08" db="EMBL/GenBank/DDBJ databases">
        <title>Genome of Bacillus solimangrovi GH2-4.</title>
        <authorList>
            <person name="Lim S."/>
            <person name="Kim B.-C."/>
        </authorList>
    </citation>
    <scope>NUCLEOTIDE SEQUENCE [LARGE SCALE GENOMIC DNA]</scope>
    <source>
        <strain evidence="3 4">GH2-4</strain>
    </source>
</reference>
<dbReference type="Proteomes" id="UP000095209">
    <property type="component" value="Unassembled WGS sequence"/>
</dbReference>